<name>A0AAE0TE19_9BIVA</name>
<dbReference type="Proteomes" id="UP001195483">
    <property type="component" value="Unassembled WGS sequence"/>
</dbReference>
<accession>A0AAE0TE19</accession>
<feature type="region of interest" description="Disordered" evidence="1">
    <location>
        <begin position="349"/>
        <end position="381"/>
    </location>
</feature>
<protein>
    <submittedName>
        <fullName evidence="2">Uncharacterized protein</fullName>
    </submittedName>
</protein>
<dbReference type="EMBL" id="JAEAOA010002356">
    <property type="protein sequence ID" value="KAK3608619.1"/>
    <property type="molecule type" value="Genomic_DNA"/>
</dbReference>
<organism evidence="2 3">
    <name type="scientific">Potamilus streckersoni</name>
    <dbReference type="NCBI Taxonomy" id="2493646"/>
    <lineage>
        <taxon>Eukaryota</taxon>
        <taxon>Metazoa</taxon>
        <taxon>Spiralia</taxon>
        <taxon>Lophotrochozoa</taxon>
        <taxon>Mollusca</taxon>
        <taxon>Bivalvia</taxon>
        <taxon>Autobranchia</taxon>
        <taxon>Heteroconchia</taxon>
        <taxon>Palaeoheterodonta</taxon>
        <taxon>Unionida</taxon>
        <taxon>Unionoidea</taxon>
        <taxon>Unionidae</taxon>
        <taxon>Ambleminae</taxon>
        <taxon>Lampsilini</taxon>
        <taxon>Potamilus</taxon>
    </lineage>
</organism>
<evidence type="ECO:0000313" key="3">
    <source>
        <dbReference type="Proteomes" id="UP001195483"/>
    </source>
</evidence>
<evidence type="ECO:0000256" key="1">
    <source>
        <dbReference type="SAM" id="MobiDB-lite"/>
    </source>
</evidence>
<evidence type="ECO:0000313" key="2">
    <source>
        <dbReference type="EMBL" id="KAK3608619.1"/>
    </source>
</evidence>
<reference evidence="2" key="3">
    <citation type="submission" date="2023-05" db="EMBL/GenBank/DDBJ databases">
        <authorList>
            <person name="Smith C.H."/>
        </authorList>
    </citation>
    <scope>NUCLEOTIDE SEQUENCE</scope>
    <source>
        <strain evidence="2">CHS0354</strain>
        <tissue evidence="2">Mantle</tissue>
    </source>
</reference>
<reference evidence="2" key="2">
    <citation type="journal article" date="2021" name="Genome Biol. Evol.">
        <title>Developing a high-quality reference genome for a parasitic bivalve with doubly uniparental inheritance (Bivalvia: Unionida).</title>
        <authorList>
            <person name="Smith C.H."/>
        </authorList>
    </citation>
    <scope>NUCLEOTIDE SEQUENCE</scope>
    <source>
        <strain evidence="2">CHS0354</strain>
        <tissue evidence="2">Mantle</tissue>
    </source>
</reference>
<reference evidence="2" key="1">
    <citation type="journal article" date="2021" name="Genome Biol. Evol.">
        <title>A High-Quality Reference Genome for a Parasitic Bivalve with Doubly Uniparental Inheritance (Bivalvia: Unionida).</title>
        <authorList>
            <person name="Smith C.H."/>
        </authorList>
    </citation>
    <scope>NUCLEOTIDE SEQUENCE</scope>
    <source>
        <strain evidence="2">CHS0354</strain>
    </source>
</reference>
<feature type="compositionally biased region" description="Basic residues" evidence="1">
    <location>
        <begin position="357"/>
        <end position="366"/>
    </location>
</feature>
<comment type="caution">
    <text evidence="2">The sequence shown here is derived from an EMBL/GenBank/DDBJ whole genome shotgun (WGS) entry which is preliminary data.</text>
</comment>
<keyword evidence="3" id="KW-1185">Reference proteome</keyword>
<sequence length="381" mass="44774">MEAKSVKELIPVSKLCEKHFHRNEVLIDEEQNYLERLNSKVTTCPEELSKELMTKHQLCRDVFHIYMRKWIMSDGPPVHYMPCNTLLGLKAQLKEIQLTDEMKTFMKELSAEGHKLLKECKFLEEGVELDAERCGVALDGDIKIRIMGMFDCLCLREKDLEREREKNYRQWKRRQRTGSDLSKQDHLLVKSWNSKDMELLKDNDLSDTMKMSKKLCATKITEEKILSDNENVTSNEKAQYSAFISFIITPRAYVPVSDIFKQLILHQLHSVSGLFLLVGHLGPLVEKQELILYEYCLPSSLKALITDNDLNINNLAITFRRIKGRQLQQLTDIKDYLRYLVYDFPGVSETQQERSERHRQHKKKKFKEKEKIKSSEKKEEI</sequence>
<feature type="compositionally biased region" description="Basic and acidic residues" evidence="1">
    <location>
        <begin position="367"/>
        <end position="381"/>
    </location>
</feature>
<proteinExistence type="predicted"/>
<dbReference type="AlphaFoldDB" id="A0AAE0TE19"/>
<gene>
    <name evidence="2" type="ORF">CHS0354_042617</name>
</gene>